<feature type="compositionally biased region" description="Low complexity" evidence="12">
    <location>
        <begin position="81"/>
        <end position="101"/>
    </location>
</feature>
<dbReference type="GO" id="GO:0000978">
    <property type="term" value="F:RNA polymerase II cis-regulatory region sequence-specific DNA binding"/>
    <property type="evidence" value="ECO:0007669"/>
    <property type="project" value="TreeGrafter"/>
</dbReference>
<dbReference type="InterPro" id="IPR050752">
    <property type="entry name" value="C2H2-ZF_domain"/>
</dbReference>
<keyword evidence="4" id="KW-0677">Repeat</keyword>
<keyword evidence="10" id="KW-0539">Nucleus</keyword>
<evidence type="ECO:0000259" key="13">
    <source>
        <dbReference type="PROSITE" id="PS50157"/>
    </source>
</evidence>
<dbReference type="InterPro" id="IPR036236">
    <property type="entry name" value="Znf_C2H2_sf"/>
</dbReference>
<keyword evidence="5 11" id="KW-0863">Zinc-finger</keyword>
<dbReference type="PANTHER" id="PTHR24384">
    <property type="entry name" value="FINGER PUTATIVE TRANSCRIPTION FACTOR FAMILY-RELATED"/>
    <property type="match status" value="1"/>
</dbReference>
<feature type="region of interest" description="Disordered" evidence="12">
    <location>
        <begin position="1"/>
        <end position="38"/>
    </location>
</feature>
<dbReference type="EMBL" id="JABDTM020027517">
    <property type="protein sequence ID" value="KAH0810377.1"/>
    <property type="molecule type" value="Genomic_DNA"/>
</dbReference>
<dbReference type="FunFam" id="3.30.160.60:FF:000208">
    <property type="entry name" value="zinc finger protein Gfi-1b"/>
    <property type="match status" value="1"/>
</dbReference>
<comment type="similarity">
    <text evidence="2">Belongs to the krueppel C2H2-type zinc-finger protein family.</text>
</comment>
<evidence type="ECO:0000256" key="6">
    <source>
        <dbReference type="ARBA" id="ARBA00022833"/>
    </source>
</evidence>
<proteinExistence type="inferred from homology"/>
<dbReference type="FunFam" id="3.30.160.60:FF:000148">
    <property type="entry name" value="zinc finger protein Gfi-1"/>
    <property type="match status" value="1"/>
</dbReference>
<dbReference type="Proteomes" id="UP000719412">
    <property type="component" value="Unassembled WGS sequence"/>
</dbReference>
<feature type="domain" description="C2H2-type" evidence="13">
    <location>
        <begin position="461"/>
        <end position="488"/>
    </location>
</feature>
<comment type="subcellular location">
    <subcellularLocation>
        <location evidence="1">Nucleus</location>
    </subcellularLocation>
</comment>
<dbReference type="PROSITE" id="PS00028">
    <property type="entry name" value="ZINC_FINGER_C2H2_1"/>
    <property type="match status" value="4"/>
</dbReference>
<dbReference type="SMART" id="SM00355">
    <property type="entry name" value="ZnF_C2H2"/>
    <property type="match status" value="4"/>
</dbReference>
<comment type="caution">
    <text evidence="14">The sequence shown here is derived from an EMBL/GenBank/DDBJ whole genome shotgun (WGS) entry which is preliminary data.</text>
</comment>
<feature type="compositionally biased region" description="Basic and acidic residues" evidence="12">
    <location>
        <begin position="233"/>
        <end position="246"/>
    </location>
</feature>
<dbReference type="GO" id="GO:0000122">
    <property type="term" value="P:negative regulation of transcription by RNA polymerase II"/>
    <property type="evidence" value="ECO:0007669"/>
    <property type="project" value="UniProtKB-ARBA"/>
</dbReference>
<sequence>MTQSNKLGRQRPSDPGQTTIVESKKPNKLPPTVNYQHSRRIKRMQIVHVFDKQQAKKRHSSPSIRMPRLAVLAQYSRNDTPSCSPASSPVAGVSSRSASPLSPLLPRHSAFSLVYPKELHRGKNYMISGMSALMYANSLSSLVPTPYNPYVWHHIPGLFLPYSNKMESLSPESAASADHAFTPENVKIEDDAPLNLSLKGRSRSHSIWSPGSLCEQEMKSSMVERSGQPPPEAKWKWESPTDKEAQSRVPTIGPGGEKQFVKAVTSRGNGLQTRIPSVNPVFHNTTPPFASRRSHPNPPGSSHELSKSLYDPSQGPALCKHWVHSPFEFSQIFSSKIERLRCVDVACLLQCQQCGKCFKRSSTLTTHLLIHSDTRPYPCQYCGKRFHQKSDMKKHTYIHTGERSSGGSATKRLSFRAAAGGAFPEHESRTRSQKSAAAVAASWRLLDRSDDPVIDGGEKPHKCVVCSKAFSQSSNLITHMRKHTGYKPFSCGLCEKAFQRKVDLRRHRESQHPTAPECVIYSKGVEVKQETLSSVHRTWEQSSLRQTSRYRRRAVQIGYEISDGREKLEIL</sequence>
<dbReference type="Gene3D" id="3.30.160.60">
    <property type="entry name" value="Classic Zinc Finger"/>
    <property type="match status" value="4"/>
</dbReference>
<evidence type="ECO:0000256" key="10">
    <source>
        <dbReference type="ARBA" id="ARBA00023242"/>
    </source>
</evidence>
<keyword evidence="8" id="KW-0238">DNA-binding</keyword>
<dbReference type="GO" id="GO:0000981">
    <property type="term" value="F:DNA-binding transcription factor activity, RNA polymerase II-specific"/>
    <property type="evidence" value="ECO:0007669"/>
    <property type="project" value="TreeGrafter"/>
</dbReference>
<evidence type="ECO:0000313" key="15">
    <source>
        <dbReference type="Proteomes" id="UP000719412"/>
    </source>
</evidence>
<evidence type="ECO:0000256" key="7">
    <source>
        <dbReference type="ARBA" id="ARBA00023015"/>
    </source>
</evidence>
<evidence type="ECO:0000256" key="5">
    <source>
        <dbReference type="ARBA" id="ARBA00022771"/>
    </source>
</evidence>
<evidence type="ECO:0000256" key="2">
    <source>
        <dbReference type="ARBA" id="ARBA00006991"/>
    </source>
</evidence>
<evidence type="ECO:0000256" key="3">
    <source>
        <dbReference type="ARBA" id="ARBA00022723"/>
    </source>
</evidence>
<dbReference type="GO" id="GO:0005634">
    <property type="term" value="C:nucleus"/>
    <property type="evidence" value="ECO:0007669"/>
    <property type="project" value="UniProtKB-SubCell"/>
</dbReference>
<evidence type="ECO:0000256" key="12">
    <source>
        <dbReference type="SAM" id="MobiDB-lite"/>
    </source>
</evidence>
<accession>A0A8J6HAB1</accession>
<evidence type="ECO:0000256" key="9">
    <source>
        <dbReference type="ARBA" id="ARBA00023163"/>
    </source>
</evidence>
<organism evidence="14 15">
    <name type="scientific">Tenebrio molitor</name>
    <name type="common">Yellow mealworm beetle</name>
    <dbReference type="NCBI Taxonomy" id="7067"/>
    <lineage>
        <taxon>Eukaryota</taxon>
        <taxon>Metazoa</taxon>
        <taxon>Ecdysozoa</taxon>
        <taxon>Arthropoda</taxon>
        <taxon>Hexapoda</taxon>
        <taxon>Insecta</taxon>
        <taxon>Pterygota</taxon>
        <taxon>Neoptera</taxon>
        <taxon>Endopterygota</taxon>
        <taxon>Coleoptera</taxon>
        <taxon>Polyphaga</taxon>
        <taxon>Cucujiformia</taxon>
        <taxon>Tenebrionidae</taxon>
        <taxon>Tenebrio</taxon>
    </lineage>
</organism>
<evidence type="ECO:0000313" key="14">
    <source>
        <dbReference type="EMBL" id="KAH0810377.1"/>
    </source>
</evidence>
<dbReference type="PANTHER" id="PTHR24384:SF218">
    <property type="entry name" value="ZINC FINGER PROTEIN 502"/>
    <property type="match status" value="1"/>
</dbReference>
<evidence type="ECO:0000256" key="1">
    <source>
        <dbReference type="ARBA" id="ARBA00004123"/>
    </source>
</evidence>
<feature type="region of interest" description="Disordered" evidence="12">
    <location>
        <begin position="77"/>
        <end position="101"/>
    </location>
</feature>
<dbReference type="Pfam" id="PF00096">
    <property type="entry name" value="zf-C2H2"/>
    <property type="match status" value="4"/>
</dbReference>
<keyword evidence="3" id="KW-0479">Metal-binding</keyword>
<dbReference type="AlphaFoldDB" id="A0A8J6HAB1"/>
<dbReference type="FunFam" id="3.30.160.60:FF:000100">
    <property type="entry name" value="Zinc finger 45-like"/>
    <property type="match status" value="1"/>
</dbReference>
<dbReference type="FunFam" id="3.30.160.60:FF:000432">
    <property type="entry name" value="zinc finger protein Gfi-1b isoform X1"/>
    <property type="match status" value="1"/>
</dbReference>
<dbReference type="SUPFAM" id="SSF57667">
    <property type="entry name" value="beta-beta-alpha zinc fingers"/>
    <property type="match status" value="2"/>
</dbReference>
<dbReference type="GO" id="GO:0003002">
    <property type="term" value="P:regionalization"/>
    <property type="evidence" value="ECO:0007669"/>
    <property type="project" value="UniProtKB-ARBA"/>
</dbReference>
<feature type="region of interest" description="Disordered" evidence="12">
    <location>
        <begin position="223"/>
        <end position="256"/>
    </location>
</feature>
<keyword evidence="6" id="KW-0862">Zinc</keyword>
<dbReference type="PROSITE" id="PS50157">
    <property type="entry name" value="ZINC_FINGER_C2H2_2"/>
    <property type="match status" value="4"/>
</dbReference>
<evidence type="ECO:0000256" key="8">
    <source>
        <dbReference type="ARBA" id="ARBA00023125"/>
    </source>
</evidence>
<protein>
    <recommendedName>
        <fullName evidence="13">C2H2-type domain-containing protein</fullName>
    </recommendedName>
</protein>
<gene>
    <name evidence="14" type="ORF">GEV33_012413</name>
</gene>
<dbReference type="InterPro" id="IPR013087">
    <property type="entry name" value="Znf_C2H2_type"/>
</dbReference>
<feature type="domain" description="C2H2-type" evidence="13">
    <location>
        <begin position="377"/>
        <end position="404"/>
    </location>
</feature>
<evidence type="ECO:0000256" key="11">
    <source>
        <dbReference type="PROSITE-ProRule" id="PRU00042"/>
    </source>
</evidence>
<dbReference type="GO" id="GO:0008270">
    <property type="term" value="F:zinc ion binding"/>
    <property type="evidence" value="ECO:0007669"/>
    <property type="project" value="UniProtKB-KW"/>
</dbReference>
<keyword evidence="15" id="KW-1185">Reference proteome</keyword>
<keyword evidence="7" id="KW-0805">Transcription regulation</keyword>
<dbReference type="GO" id="GO:0009887">
    <property type="term" value="P:animal organ morphogenesis"/>
    <property type="evidence" value="ECO:0007669"/>
    <property type="project" value="UniProtKB-ARBA"/>
</dbReference>
<feature type="compositionally biased region" description="Polar residues" evidence="12">
    <location>
        <begin position="270"/>
        <end position="288"/>
    </location>
</feature>
<evidence type="ECO:0000256" key="4">
    <source>
        <dbReference type="ARBA" id="ARBA00022737"/>
    </source>
</evidence>
<feature type="domain" description="C2H2-type" evidence="13">
    <location>
        <begin position="489"/>
        <end position="517"/>
    </location>
</feature>
<feature type="region of interest" description="Disordered" evidence="12">
    <location>
        <begin position="270"/>
        <end position="308"/>
    </location>
</feature>
<feature type="domain" description="C2H2-type" evidence="13">
    <location>
        <begin position="349"/>
        <end position="376"/>
    </location>
</feature>
<name>A0A8J6HAB1_TENMO</name>
<reference evidence="14" key="1">
    <citation type="journal article" date="2020" name="J Insects Food Feed">
        <title>The yellow mealworm (Tenebrio molitor) genome: a resource for the emerging insects as food and feed industry.</title>
        <authorList>
            <person name="Eriksson T."/>
            <person name="Andere A."/>
            <person name="Kelstrup H."/>
            <person name="Emery V."/>
            <person name="Picard C."/>
        </authorList>
    </citation>
    <scope>NUCLEOTIDE SEQUENCE</scope>
    <source>
        <strain evidence="14">Stoneville</strain>
        <tissue evidence="14">Whole head</tissue>
    </source>
</reference>
<keyword evidence="9" id="KW-0804">Transcription</keyword>
<reference evidence="14" key="2">
    <citation type="submission" date="2021-08" db="EMBL/GenBank/DDBJ databases">
        <authorList>
            <person name="Eriksson T."/>
        </authorList>
    </citation>
    <scope>NUCLEOTIDE SEQUENCE</scope>
    <source>
        <strain evidence="14">Stoneville</strain>
        <tissue evidence="14">Whole head</tissue>
    </source>
</reference>